<dbReference type="AlphaFoldDB" id="A0A7U3ZM16"/>
<proteinExistence type="predicted"/>
<dbReference type="KEGG" id="rsi:Runsl_3339"/>
<keyword evidence="2" id="KW-1185">Reference proteome</keyword>
<dbReference type="EMBL" id="CP002859">
    <property type="protein sequence ID" value="AEI49707.1"/>
    <property type="molecule type" value="Genomic_DNA"/>
</dbReference>
<accession>A0A7U3ZM16</accession>
<reference evidence="1 2" key="2">
    <citation type="journal article" date="2012" name="Stand. Genomic Sci.">
        <title>Complete genome sequence of the aquatic bacterium Runella slithyformis type strain (LSU 4(T)).</title>
        <authorList>
            <person name="Copeland A."/>
            <person name="Zhang X."/>
            <person name="Misra M."/>
            <person name="Lapidus A."/>
            <person name="Nolan M."/>
            <person name="Lucas S."/>
            <person name="Deshpande S."/>
            <person name="Cheng J.F."/>
            <person name="Tapia R."/>
            <person name="Goodwin L.A."/>
            <person name="Pitluck S."/>
            <person name="Liolios K."/>
            <person name="Pagani I."/>
            <person name="Ivanova N."/>
            <person name="Mikhailova N."/>
            <person name="Pati A."/>
            <person name="Chen A."/>
            <person name="Palaniappan K."/>
            <person name="Land M."/>
            <person name="Hauser L."/>
            <person name="Pan C."/>
            <person name="Jeffries C.D."/>
            <person name="Detter J.C."/>
            <person name="Brambilla E.M."/>
            <person name="Rohde M."/>
            <person name="Djao O.D."/>
            <person name="Goker M."/>
            <person name="Sikorski J."/>
            <person name="Tindall B.J."/>
            <person name="Woyke T."/>
            <person name="Bristow J."/>
            <person name="Eisen J.A."/>
            <person name="Markowitz V."/>
            <person name="Hugenholtz P."/>
            <person name="Kyrpides N.C."/>
            <person name="Klenk H.P."/>
            <person name="Mavromatis K."/>
        </authorList>
    </citation>
    <scope>NUCLEOTIDE SEQUENCE [LARGE SCALE GENOMIC DNA]</scope>
    <source>
        <strain evidence="2">ATCC 29530 / DSM 19594 / LMG 11500 / NCIMB 11436 / LSU 4</strain>
    </source>
</reference>
<organism evidence="1 2">
    <name type="scientific">Runella slithyformis (strain ATCC 29530 / DSM 19594 / LMG 11500 / NCIMB 11436 / LSU 4)</name>
    <dbReference type="NCBI Taxonomy" id="761193"/>
    <lineage>
        <taxon>Bacteria</taxon>
        <taxon>Pseudomonadati</taxon>
        <taxon>Bacteroidota</taxon>
        <taxon>Cytophagia</taxon>
        <taxon>Cytophagales</taxon>
        <taxon>Spirosomataceae</taxon>
        <taxon>Runella</taxon>
    </lineage>
</organism>
<sequence length="84" mass="9524">MKLKDQQLLTEKRELLVEGMQKVLNELDLGNLRIAGLTLESSQADDDDDWATFAFNDIRCPPGFVLRIKFDPFTGRPVAVCEKV</sequence>
<gene>
    <name evidence="1" type="ordered locus">Runsl_3339</name>
</gene>
<reference evidence="2" key="1">
    <citation type="submission" date="2011-06" db="EMBL/GenBank/DDBJ databases">
        <title>The complete genome of chromosome of Runella slithyformis DSM 19594.</title>
        <authorList>
            <consortium name="US DOE Joint Genome Institute (JGI-PGF)"/>
            <person name="Lucas S."/>
            <person name="Han J."/>
            <person name="Lapidus A."/>
            <person name="Bruce D."/>
            <person name="Goodwin L."/>
            <person name="Pitluck S."/>
            <person name="Peters L."/>
            <person name="Kyrpides N."/>
            <person name="Mavromatis K."/>
            <person name="Ivanova N."/>
            <person name="Ovchinnikova G."/>
            <person name="Zhang X."/>
            <person name="Misra M."/>
            <person name="Detter J.C."/>
            <person name="Tapia R."/>
            <person name="Han C."/>
            <person name="Land M."/>
            <person name="Hauser L."/>
            <person name="Markowitz V."/>
            <person name="Cheng J.-F."/>
            <person name="Hugenholtz P."/>
            <person name="Woyke T."/>
            <person name="Wu D."/>
            <person name="Tindall B."/>
            <person name="Faehrich R."/>
            <person name="Brambilla E."/>
            <person name="Klenk H.-P."/>
            <person name="Eisen J.A."/>
        </authorList>
    </citation>
    <scope>NUCLEOTIDE SEQUENCE [LARGE SCALE GENOMIC DNA]</scope>
    <source>
        <strain evidence="2">ATCC 29530 / DSM 19594 / LMG 11500 / NCIMB 11436 / LSU 4</strain>
    </source>
</reference>
<evidence type="ECO:0000313" key="2">
    <source>
        <dbReference type="Proteomes" id="UP000000493"/>
    </source>
</evidence>
<dbReference type="Proteomes" id="UP000000493">
    <property type="component" value="Chromosome"/>
</dbReference>
<name>A0A7U3ZM16_RUNSL</name>
<protein>
    <submittedName>
        <fullName evidence="1">Uncharacterized protein</fullName>
    </submittedName>
</protein>
<evidence type="ECO:0000313" key="1">
    <source>
        <dbReference type="EMBL" id="AEI49707.1"/>
    </source>
</evidence>